<dbReference type="EMBL" id="QSHO01000006">
    <property type="protein sequence ID" value="RHC17545.1"/>
    <property type="molecule type" value="Genomic_DNA"/>
</dbReference>
<comment type="caution">
    <text evidence="3">The sequence shown here is derived from an EMBL/GenBank/DDBJ whole genome shotgun (WGS) entry which is preliminary data.</text>
</comment>
<evidence type="ECO:0000313" key="7">
    <source>
        <dbReference type="Proteomes" id="UP000478483"/>
    </source>
</evidence>
<dbReference type="Proteomes" id="UP000283586">
    <property type="component" value="Unassembled WGS sequence"/>
</dbReference>
<evidence type="ECO:0000313" key="4">
    <source>
        <dbReference type="EMBL" id="RHN11510.1"/>
    </source>
</evidence>
<feature type="transmembrane region" description="Helical" evidence="1">
    <location>
        <begin position="49"/>
        <end position="67"/>
    </location>
</feature>
<feature type="transmembrane region" description="Helical" evidence="1">
    <location>
        <begin position="7"/>
        <end position="29"/>
    </location>
</feature>
<dbReference type="EMBL" id="WNAJ01000017">
    <property type="protein sequence ID" value="MTR85996.1"/>
    <property type="molecule type" value="Genomic_DNA"/>
</dbReference>
<evidence type="ECO:0000256" key="1">
    <source>
        <dbReference type="SAM" id="Phobius"/>
    </source>
</evidence>
<accession>A0A3R6B742</accession>
<reference evidence="2 7" key="2">
    <citation type="journal article" date="2019" name="Nat. Med.">
        <title>A library of human gut bacterial isolates paired with longitudinal multiomics data enables mechanistic microbiome research.</title>
        <authorList>
            <person name="Poyet M."/>
            <person name="Groussin M."/>
            <person name="Gibbons S.M."/>
            <person name="Avila-Pacheco J."/>
            <person name="Jiang X."/>
            <person name="Kearney S.M."/>
            <person name="Perrotta A.R."/>
            <person name="Berdy B."/>
            <person name="Zhao S."/>
            <person name="Lieberman T.D."/>
            <person name="Swanson P.K."/>
            <person name="Smith M."/>
            <person name="Roesemann S."/>
            <person name="Alexander J.E."/>
            <person name="Rich S.A."/>
            <person name="Livny J."/>
            <person name="Vlamakis H."/>
            <person name="Clish C."/>
            <person name="Bullock K."/>
            <person name="Deik A."/>
            <person name="Scott J."/>
            <person name="Pierce K.A."/>
            <person name="Xavier R.J."/>
            <person name="Alm E.J."/>
        </authorList>
    </citation>
    <scope>NUCLEOTIDE SEQUENCE [LARGE SCALE GENOMIC DNA]</scope>
    <source>
        <strain evidence="2 7">BIOML-A1</strain>
    </source>
</reference>
<keyword evidence="1" id="KW-1133">Transmembrane helix</keyword>
<dbReference type="AlphaFoldDB" id="A0A3R6B742"/>
<gene>
    <name evidence="3" type="ORF">DW856_08705</name>
    <name evidence="4" type="ORF">DWZ31_02650</name>
    <name evidence="2" type="ORF">GMD50_13245</name>
</gene>
<reference evidence="5 6" key="1">
    <citation type="submission" date="2018-08" db="EMBL/GenBank/DDBJ databases">
        <title>A genome reference for cultivated species of the human gut microbiota.</title>
        <authorList>
            <person name="Zou Y."/>
            <person name="Xue W."/>
            <person name="Luo G."/>
        </authorList>
    </citation>
    <scope>NUCLEOTIDE SEQUENCE [LARGE SCALE GENOMIC DNA]</scope>
    <source>
        <strain evidence="4 6">AF31-21AC</strain>
        <strain evidence="3 5">AM37-1AC</strain>
    </source>
</reference>
<dbReference type="Proteomes" id="UP000478483">
    <property type="component" value="Unassembled WGS sequence"/>
</dbReference>
<proteinExistence type="predicted"/>
<evidence type="ECO:0000313" key="6">
    <source>
        <dbReference type="Proteomes" id="UP000283586"/>
    </source>
</evidence>
<sequence>MPEYGNNFIFSLSIFISVSVASCSIQYIIFDLYQLYNSNKHSEMSPSLFSVKTGILYCFIIFLQSSFEKICLGCSSSNCFSYIFNLRNTFGIISSYLCIISDIIPIVSSYPRTISPSILLLLQNASTHP</sequence>
<protein>
    <submittedName>
        <fullName evidence="3">Uncharacterized protein</fullName>
    </submittedName>
</protein>
<organism evidence="3 5">
    <name type="scientific">Roseburia intestinalis</name>
    <dbReference type="NCBI Taxonomy" id="166486"/>
    <lineage>
        <taxon>Bacteria</taxon>
        <taxon>Bacillati</taxon>
        <taxon>Bacillota</taxon>
        <taxon>Clostridia</taxon>
        <taxon>Lachnospirales</taxon>
        <taxon>Lachnospiraceae</taxon>
        <taxon>Roseburia</taxon>
    </lineage>
</organism>
<feature type="transmembrane region" description="Helical" evidence="1">
    <location>
        <begin position="88"/>
        <end position="107"/>
    </location>
</feature>
<keyword evidence="1" id="KW-0472">Membrane</keyword>
<dbReference type="EMBL" id="QRQN01000002">
    <property type="protein sequence ID" value="RHN11510.1"/>
    <property type="molecule type" value="Genomic_DNA"/>
</dbReference>
<evidence type="ECO:0000313" key="5">
    <source>
        <dbReference type="Proteomes" id="UP000283513"/>
    </source>
</evidence>
<evidence type="ECO:0000313" key="2">
    <source>
        <dbReference type="EMBL" id="MTR85996.1"/>
    </source>
</evidence>
<evidence type="ECO:0000313" key="3">
    <source>
        <dbReference type="EMBL" id="RHC17545.1"/>
    </source>
</evidence>
<name>A0A3R6B742_9FIRM</name>
<dbReference type="Proteomes" id="UP000283513">
    <property type="component" value="Unassembled WGS sequence"/>
</dbReference>
<keyword evidence="1" id="KW-0812">Transmembrane</keyword>